<feature type="compositionally biased region" description="Polar residues" evidence="12">
    <location>
        <begin position="461"/>
        <end position="473"/>
    </location>
</feature>
<dbReference type="Gene3D" id="3.30.70.1230">
    <property type="entry name" value="Nucleotide cyclase"/>
    <property type="match status" value="1"/>
</dbReference>
<sequence length="2108" mass="229006">MPTSASTFDMDDSVVPRSSKQAKMLGVGIDAGPSVFNSRSHSSAAPTTGRSLPPLRTINTAQPNSSYLAAPNDGLSKLHTPASAASSSYVTPMGPGSDMLSDTWNGWGAKLAASSSQGSDNKFTSSPRAEGTSSRNEVSFLLFLVVFLHLAGSKSSRNAVSSQSLRVNQNPGLSRTDSVGSSSTPRKFDMGSASKEKKKGLFGGFLKRKVSRSQFAGETESMTMPPEATSFDNVALPPKLQARGDAMDTLSRTTTYGNLGTPDSSKRLITRNRKASTAPNGRRGNSPPRPGTTTSVGRQASVFSADPSISLDTDLNNLDGIVNPSAISSSTPLHRSPSLASSFDAGMGAAAASPTMNQGRRPSAGMPLLMRRMSNERGLGLSGGNGPETLNLSSLGVNAGMSGSRTNGSLSGASGPASFWSNGASQPSGTISPMSEVPPNNLSSSSPVTAARAMLSRPSFVRSSSGLSTRTHTGGNGDVGSNGGPGSVGSGRRPSIAVGQTNDLFAPGALASTPTPTTSNTTSTAQTGPGAWTAPDSWAVKAEMGGMDHDDISSDEEDEDDDEDNRIEEIESDSVMSPESKPAKVFGYDESGGLRPPAAGGRPITRGGRPGTSDGMGGRITASKSVSSAVMLRIRTLRADVFDLPMQFMMRITRENSTFSTLPVPLTVTAGELTATLARRFQISHAKTAYALYLREKGYERRVGANEKPMLLQKRRFEQAGYTELDKLEELGREDNAYLCKFIYKPAHPSIAAGEEDVNETNLEFVDLSGRPVETIPIYLYRHAHEIVSLNLSKNRPFDLPTDFVQLCTSLRELVLSHMGIKRIPQAVKECYSLTRLDISNNHIVDLEHIALEEVGELMSLKCHNNRLWTLPDYFARFTQLRYLNLSNNRFDSVPAVVTEISSLVELDISFNTVSAVPPEIGHLKNLERLVLLANTINTLPTTLTNLVHLKELDCRRNFIADLSPIASVAQLEVLRCEHNQASALDATWSQMRILSASNNSLTRFGLAGTGRSLTSLNLSFAKLSTLATDMFDHLGSVETLIFDSNQLRVLPDGIGGLSNLVHLSIKNNILGLLPDNLGRLQRLQTLQVSGNNLPTLPSSIWMCGQLTSLNASSNLMHDFPDPPLSVATATQAMLTPEGGLEELEARKGSTVSKAPSTSSGRIASPLALSLQKLYLGDNTLGDDVFAPISLMTELRVLNVSHNDILEIPPSSLFKLQQLEELYLSGNKMTSLPPDDLERLHNLKLLYLNGNKLQTLPAELGKIKKLFALDVGNNALKYNVVNWPYDWNWNWNLELRFLNLSGNKRLEIKPGHQNDDPSVPRNAKRRNLADFSALTKLHILGLMDVTLMIPSVPDESEDRRVRTSLSEINDMGYGIADTLGQRLETLTLVDIVIPRFRSKDDEAIFGLFDAVNKGQNTGAKLVKYLQNYFTAIFTLELSRLKSGEVTSDALRRAFLGINRDYGNMLLPTLETRRKDSEISLTDRSHASARTGAAGIIVYIRRKRVYVANAGNALAVIAGRGGTSRFISKRHEPFEPAEVARIRTAEGWISHRGYVNDEVDISRSFGFYNVFPAINASPNIEEFELADTDEFIIIANRGLWEHMSYQMAVDVARTERADPMAAAAKLRDLAISYGSSNNIMVMVLAVGDLFSKTKKNYRGVQRGVAMANDDEGFYGAHRTGQALRRGKQEEAAGERYLNLLDREVAPPVGMVALVFTDIRNSTALWESNPGMQTAIRMHNQLFRRQLRAIGGYEVKTEGDAFMISFPTVTGALLFCLTVQLELLREDWPQEILDSEEGKEITDSKGETIYRGLSVRMGIHWGQPVCEADPITRRMDYFGPVVNRAARIASIAEGGQISASQDVIDIIQDVVMEMKPEPSSLDSDSGSSPDEEEWIDPNEKQDILALRRLGFGISELGERRLKGLEAPELVSLIWPKALKERIKLSGDKDEQQRTEVFDPSSQVLDVSVVKGFGRVTHRLEAVAAALVHPKRKDGHGDHPTELAVANRQAPIFPTSLAYPIRPDAADEELAVLLEGYLMRIENVLSTLVLHQLGPFTEILAALGSAIKTDPRSIMLALSRYAAIMHSLPPTTPNSPPPPSSSPPAVVTNTL</sequence>
<dbReference type="PANTHER" id="PTHR48054:SF47">
    <property type="entry name" value="OS06G0179800 PROTEIN"/>
    <property type="match status" value="1"/>
</dbReference>
<evidence type="ECO:0000256" key="9">
    <source>
        <dbReference type="ARBA" id="ARBA00023239"/>
    </source>
</evidence>
<feature type="compositionally biased region" description="Polar residues" evidence="12">
    <location>
        <begin position="419"/>
        <end position="442"/>
    </location>
</feature>
<keyword evidence="5" id="KW-0479">Metal-binding</keyword>
<feature type="region of interest" description="Disordered" evidence="12">
    <location>
        <begin position="250"/>
        <end position="299"/>
    </location>
</feature>
<dbReference type="Gene3D" id="3.60.40.10">
    <property type="entry name" value="PPM-type phosphatase domain"/>
    <property type="match status" value="1"/>
</dbReference>
<dbReference type="Gene3D" id="3.80.10.10">
    <property type="entry name" value="Ribonuclease Inhibitor"/>
    <property type="match status" value="3"/>
</dbReference>
<name>A0A2X0MM65_9BASI</name>
<dbReference type="SUPFAM" id="SSF81606">
    <property type="entry name" value="PP2C-like"/>
    <property type="match status" value="1"/>
</dbReference>
<evidence type="ECO:0000256" key="6">
    <source>
        <dbReference type="ARBA" id="ARBA00022737"/>
    </source>
</evidence>
<feature type="compositionally biased region" description="Gly residues" evidence="12">
    <location>
        <begin position="474"/>
        <end position="489"/>
    </location>
</feature>
<dbReference type="InterPro" id="IPR036457">
    <property type="entry name" value="PPM-type-like_dom_sf"/>
</dbReference>
<dbReference type="PROSITE" id="PS50200">
    <property type="entry name" value="RA"/>
    <property type="match status" value="1"/>
</dbReference>
<feature type="compositionally biased region" description="Gly residues" evidence="12">
    <location>
        <begin position="608"/>
        <end position="618"/>
    </location>
</feature>
<dbReference type="STRING" id="796604.A0A2X0MM65"/>
<keyword evidence="6" id="KW-0677">Repeat</keyword>
<dbReference type="InterPro" id="IPR003591">
    <property type="entry name" value="Leu-rich_rpt_typical-subtyp"/>
</dbReference>
<keyword evidence="9" id="KW-0456">Lyase</keyword>
<keyword evidence="4" id="KW-0433">Leucine-rich repeat</keyword>
<feature type="compositionally biased region" description="Low complexity" evidence="12">
    <location>
        <begin position="279"/>
        <end position="295"/>
    </location>
</feature>
<dbReference type="SUPFAM" id="SSF52075">
    <property type="entry name" value="Outer arm dynein light chain 1"/>
    <property type="match status" value="1"/>
</dbReference>
<dbReference type="InterPro" id="IPR055071">
    <property type="entry name" value="RA_PHLPP-like"/>
</dbReference>
<feature type="domain" description="Ras-associating" evidence="14">
    <location>
        <begin position="650"/>
        <end position="737"/>
    </location>
</feature>
<evidence type="ECO:0000313" key="16">
    <source>
        <dbReference type="EMBL" id="SGZ26896.1"/>
    </source>
</evidence>
<dbReference type="InterPro" id="IPR055414">
    <property type="entry name" value="LRR_R13L4/SHOC2-like"/>
</dbReference>
<dbReference type="InterPro" id="IPR001054">
    <property type="entry name" value="A/G_cyclase"/>
</dbReference>
<feature type="compositionally biased region" description="Pro residues" evidence="12">
    <location>
        <begin position="2087"/>
        <end position="2099"/>
    </location>
</feature>
<evidence type="ECO:0000256" key="5">
    <source>
        <dbReference type="ARBA" id="ARBA00022723"/>
    </source>
</evidence>
<feature type="region of interest" description="Disordered" evidence="12">
    <location>
        <begin position="158"/>
        <end position="195"/>
    </location>
</feature>
<feature type="compositionally biased region" description="Low complexity" evidence="12">
    <location>
        <begin position="593"/>
        <end position="607"/>
    </location>
</feature>
<dbReference type="InterPro" id="IPR001932">
    <property type="entry name" value="PPM-type_phosphatase-like_dom"/>
</dbReference>
<feature type="compositionally biased region" description="Acidic residues" evidence="12">
    <location>
        <begin position="553"/>
        <end position="572"/>
    </location>
</feature>
<feature type="compositionally biased region" description="Polar residues" evidence="12">
    <location>
        <begin position="113"/>
        <end position="132"/>
    </location>
</feature>
<evidence type="ECO:0000256" key="12">
    <source>
        <dbReference type="SAM" id="MobiDB-lite"/>
    </source>
</evidence>
<dbReference type="Pfam" id="PF00481">
    <property type="entry name" value="PP2C"/>
    <property type="match status" value="1"/>
</dbReference>
<evidence type="ECO:0000313" key="17">
    <source>
        <dbReference type="Proteomes" id="UP000249464"/>
    </source>
</evidence>
<dbReference type="InterPro" id="IPR029787">
    <property type="entry name" value="Nucleotide_cyclase"/>
</dbReference>
<evidence type="ECO:0000256" key="1">
    <source>
        <dbReference type="ARBA" id="ARBA00005381"/>
    </source>
</evidence>
<dbReference type="GO" id="GO:0035556">
    <property type="term" value="P:intracellular signal transduction"/>
    <property type="evidence" value="ECO:0007669"/>
    <property type="project" value="InterPro"/>
</dbReference>
<evidence type="ECO:0000259" key="13">
    <source>
        <dbReference type="PROSITE" id="PS50125"/>
    </source>
</evidence>
<dbReference type="InterPro" id="IPR052592">
    <property type="entry name" value="LRR-RLK"/>
</dbReference>
<dbReference type="GO" id="GO:0046872">
    <property type="term" value="F:metal ion binding"/>
    <property type="evidence" value="ECO:0007669"/>
    <property type="project" value="UniProtKB-KW"/>
</dbReference>
<dbReference type="Pfam" id="PF23010">
    <property type="entry name" value="RA_3"/>
    <property type="match status" value="1"/>
</dbReference>
<protein>
    <recommendedName>
        <fullName evidence="3">Adenylate cyclase</fullName>
        <ecNumber evidence="2">4.6.1.1</ecNumber>
    </recommendedName>
    <alternativeName>
        <fullName evidence="10">ATP pyrophosphate-lyase</fullName>
    </alternativeName>
    <alternativeName>
        <fullName evidence="11">Adenylyl cyclase</fullName>
    </alternativeName>
</protein>
<dbReference type="PROSITE" id="PS51746">
    <property type="entry name" value="PPM_2"/>
    <property type="match status" value="1"/>
</dbReference>
<dbReference type="SMART" id="SM00364">
    <property type="entry name" value="LRR_BAC"/>
    <property type="match status" value="8"/>
</dbReference>
<dbReference type="SMART" id="SM00369">
    <property type="entry name" value="LRR_TYP"/>
    <property type="match status" value="11"/>
</dbReference>
<feature type="domain" description="PPM-type phosphatase" evidence="15">
    <location>
        <begin position="1372"/>
        <end position="1645"/>
    </location>
</feature>
<dbReference type="PANTHER" id="PTHR48054">
    <property type="entry name" value="RECEPTOR KINASE-LIKE PROTEIN XA21"/>
    <property type="match status" value="1"/>
</dbReference>
<evidence type="ECO:0000259" key="14">
    <source>
        <dbReference type="PROSITE" id="PS50200"/>
    </source>
</evidence>
<accession>A0A2X0MM65</accession>
<dbReference type="GO" id="GO:0006171">
    <property type="term" value="P:cAMP biosynthetic process"/>
    <property type="evidence" value="ECO:0007669"/>
    <property type="project" value="UniProtKB-KW"/>
</dbReference>
<dbReference type="EC" id="4.6.1.1" evidence="2"/>
<dbReference type="Pfam" id="PF13855">
    <property type="entry name" value="LRR_8"/>
    <property type="match status" value="2"/>
</dbReference>
<keyword evidence="17" id="KW-1185">Reference proteome</keyword>
<feature type="region of interest" description="Disordered" evidence="12">
    <location>
        <begin position="546"/>
        <end position="620"/>
    </location>
</feature>
<evidence type="ECO:0000256" key="7">
    <source>
        <dbReference type="ARBA" id="ARBA00022842"/>
    </source>
</evidence>
<dbReference type="GO" id="GO:0004016">
    <property type="term" value="F:adenylate cyclase activity"/>
    <property type="evidence" value="ECO:0007669"/>
    <property type="project" value="UniProtKB-EC"/>
</dbReference>
<dbReference type="Pfam" id="PF00211">
    <property type="entry name" value="Guanylate_cyc"/>
    <property type="match status" value="1"/>
</dbReference>
<feature type="domain" description="Guanylate cyclase" evidence="13">
    <location>
        <begin position="1711"/>
        <end position="1847"/>
    </location>
</feature>
<dbReference type="Proteomes" id="UP000249464">
    <property type="component" value="Unassembled WGS sequence"/>
</dbReference>
<dbReference type="SUPFAM" id="SSF55073">
    <property type="entry name" value="Nucleotide cyclase"/>
    <property type="match status" value="1"/>
</dbReference>
<feature type="region of interest" description="Disordered" evidence="12">
    <location>
        <begin position="111"/>
        <end position="132"/>
    </location>
</feature>
<organism evidence="16 17">
    <name type="scientific">Microbotryum silenes-dioicae</name>
    <dbReference type="NCBI Taxonomy" id="796604"/>
    <lineage>
        <taxon>Eukaryota</taxon>
        <taxon>Fungi</taxon>
        <taxon>Dikarya</taxon>
        <taxon>Basidiomycota</taxon>
        <taxon>Pucciniomycotina</taxon>
        <taxon>Microbotryomycetes</taxon>
        <taxon>Microbotryales</taxon>
        <taxon>Microbotryaceae</taxon>
        <taxon>Microbotryum</taxon>
    </lineage>
</organism>
<dbReference type="CDD" id="cd07302">
    <property type="entry name" value="CHD"/>
    <property type="match status" value="1"/>
</dbReference>
<feature type="compositionally biased region" description="Low complexity" evidence="12">
    <location>
        <begin position="506"/>
        <end position="529"/>
    </location>
</feature>
<dbReference type="Pfam" id="PF23598">
    <property type="entry name" value="LRR_14"/>
    <property type="match status" value="1"/>
</dbReference>
<dbReference type="PROSITE" id="PS50125">
    <property type="entry name" value="GUANYLATE_CYCLASE_2"/>
    <property type="match status" value="1"/>
</dbReference>
<keyword evidence="7" id="KW-0460">Magnesium</keyword>
<feature type="region of interest" description="Disordered" evidence="12">
    <location>
        <begin position="2086"/>
        <end position="2108"/>
    </location>
</feature>
<feature type="compositionally biased region" description="Polar residues" evidence="12">
    <location>
        <begin position="250"/>
        <end position="263"/>
    </location>
</feature>
<evidence type="ECO:0000259" key="15">
    <source>
        <dbReference type="PROSITE" id="PS51746"/>
    </source>
</evidence>
<dbReference type="CDD" id="cd17214">
    <property type="entry name" value="RA_CYR1_like"/>
    <property type="match status" value="1"/>
</dbReference>
<feature type="compositionally biased region" description="Polar residues" evidence="12">
    <location>
        <begin position="35"/>
        <end position="50"/>
    </location>
</feature>
<evidence type="ECO:0000256" key="11">
    <source>
        <dbReference type="ARBA" id="ARBA00032637"/>
    </source>
</evidence>
<dbReference type="FunFam" id="3.80.10.10:FF:000220">
    <property type="entry name" value="Adenylate cyclase AcyA"/>
    <property type="match status" value="1"/>
</dbReference>
<feature type="region of interest" description="Disordered" evidence="12">
    <location>
        <begin position="1"/>
        <end position="73"/>
    </location>
</feature>
<evidence type="ECO:0000256" key="2">
    <source>
        <dbReference type="ARBA" id="ARBA00012201"/>
    </source>
</evidence>
<evidence type="ECO:0000256" key="8">
    <source>
        <dbReference type="ARBA" id="ARBA00022998"/>
    </source>
</evidence>
<dbReference type="FunFam" id="3.80.10.10:FF:000305">
    <property type="entry name" value="Adenylate cyclase AcyA"/>
    <property type="match status" value="1"/>
</dbReference>
<dbReference type="SUPFAM" id="SSF52058">
    <property type="entry name" value="L domain-like"/>
    <property type="match status" value="1"/>
</dbReference>
<dbReference type="InterPro" id="IPR032675">
    <property type="entry name" value="LRR_dom_sf"/>
</dbReference>
<feature type="compositionally biased region" description="Polar residues" evidence="12">
    <location>
        <begin position="57"/>
        <end position="67"/>
    </location>
</feature>
<dbReference type="InterPro" id="IPR000159">
    <property type="entry name" value="RA_dom"/>
</dbReference>
<dbReference type="SMART" id="SM00332">
    <property type="entry name" value="PP2Cc"/>
    <property type="match status" value="1"/>
</dbReference>
<evidence type="ECO:0000256" key="10">
    <source>
        <dbReference type="ARBA" id="ARBA00032597"/>
    </source>
</evidence>
<dbReference type="PROSITE" id="PS51450">
    <property type="entry name" value="LRR"/>
    <property type="match status" value="4"/>
</dbReference>
<reference evidence="16 17" key="1">
    <citation type="submission" date="2016-11" db="EMBL/GenBank/DDBJ databases">
        <authorList>
            <person name="Jaros S."/>
            <person name="Januszkiewicz K."/>
            <person name="Wedrychowicz H."/>
        </authorList>
    </citation>
    <scope>NUCLEOTIDE SEQUENCE [LARGE SCALE GENOMIC DNA]</scope>
</reference>
<comment type="similarity">
    <text evidence="1">Belongs to the adenylyl cyclase class-3 family.</text>
</comment>
<dbReference type="CDD" id="cd00143">
    <property type="entry name" value="PP2Cc"/>
    <property type="match status" value="1"/>
</dbReference>
<dbReference type="EMBL" id="FQNC01000087">
    <property type="protein sequence ID" value="SGZ26896.1"/>
    <property type="molecule type" value="Genomic_DNA"/>
</dbReference>
<evidence type="ECO:0000256" key="4">
    <source>
        <dbReference type="ARBA" id="ARBA00022614"/>
    </source>
</evidence>
<keyword evidence="8" id="KW-0115">cAMP biosynthesis</keyword>
<evidence type="ECO:0000256" key="3">
    <source>
        <dbReference type="ARBA" id="ARBA00021420"/>
    </source>
</evidence>
<dbReference type="InterPro" id="IPR001611">
    <property type="entry name" value="Leu-rich_rpt"/>
</dbReference>
<gene>
    <name evidence="16" type="primary">BQ5605_C025g09989</name>
    <name evidence="16" type="ORF">BQ5605_C025G09989</name>
</gene>
<feature type="region of interest" description="Disordered" evidence="12">
    <location>
        <begin position="406"/>
        <end position="534"/>
    </location>
</feature>
<dbReference type="SMART" id="SM00044">
    <property type="entry name" value="CYCc"/>
    <property type="match status" value="1"/>
</dbReference>
<feature type="compositionally biased region" description="Polar residues" evidence="12">
    <location>
        <begin position="158"/>
        <end position="185"/>
    </location>
</feature>
<proteinExistence type="inferred from homology"/>